<dbReference type="Gene3D" id="1.10.760.10">
    <property type="entry name" value="Cytochrome c-like domain"/>
    <property type="match status" value="1"/>
</dbReference>
<evidence type="ECO:0000256" key="2">
    <source>
        <dbReference type="ARBA" id="ARBA00022723"/>
    </source>
</evidence>
<proteinExistence type="predicted"/>
<dbReference type="AlphaFoldDB" id="A0A1I7LZ82"/>
<dbReference type="InterPro" id="IPR036909">
    <property type="entry name" value="Cyt_c-like_dom_sf"/>
</dbReference>
<organism evidence="7 8">
    <name type="scientific">Pseudoduganella namucuonensis</name>
    <dbReference type="NCBI Taxonomy" id="1035707"/>
    <lineage>
        <taxon>Bacteria</taxon>
        <taxon>Pseudomonadati</taxon>
        <taxon>Pseudomonadota</taxon>
        <taxon>Betaproteobacteria</taxon>
        <taxon>Burkholderiales</taxon>
        <taxon>Oxalobacteraceae</taxon>
        <taxon>Telluria group</taxon>
        <taxon>Pseudoduganella</taxon>
    </lineage>
</organism>
<dbReference type="STRING" id="1035707.SAMN05216552_104416"/>
<dbReference type="GO" id="GO:0020037">
    <property type="term" value="F:heme binding"/>
    <property type="evidence" value="ECO:0007669"/>
    <property type="project" value="InterPro"/>
</dbReference>
<name>A0A1I7LZ82_9BURK</name>
<keyword evidence="2 4" id="KW-0479">Metal-binding</keyword>
<dbReference type="RefSeq" id="WP_177307658.1">
    <property type="nucleotide sequence ID" value="NZ_FPBO01000044.1"/>
</dbReference>
<feature type="chain" id="PRO_5011533691" evidence="5">
    <location>
        <begin position="22"/>
        <end position="151"/>
    </location>
</feature>
<dbReference type="Proteomes" id="UP000199391">
    <property type="component" value="Unassembled WGS sequence"/>
</dbReference>
<dbReference type="GO" id="GO:0046872">
    <property type="term" value="F:metal ion binding"/>
    <property type="evidence" value="ECO:0007669"/>
    <property type="project" value="UniProtKB-KW"/>
</dbReference>
<dbReference type="SUPFAM" id="SSF46626">
    <property type="entry name" value="Cytochrome c"/>
    <property type="match status" value="1"/>
</dbReference>
<dbReference type="InterPro" id="IPR009056">
    <property type="entry name" value="Cyt_c-like_dom"/>
</dbReference>
<dbReference type="PANTHER" id="PTHR35008">
    <property type="entry name" value="BLL4482 PROTEIN-RELATED"/>
    <property type="match status" value="1"/>
</dbReference>
<keyword evidence="8" id="KW-1185">Reference proteome</keyword>
<keyword evidence="3 4" id="KW-0408">Iron</keyword>
<evidence type="ECO:0000256" key="3">
    <source>
        <dbReference type="ARBA" id="ARBA00023004"/>
    </source>
</evidence>
<feature type="domain" description="Cytochrome c" evidence="6">
    <location>
        <begin position="25"/>
        <end position="116"/>
    </location>
</feature>
<evidence type="ECO:0000256" key="5">
    <source>
        <dbReference type="SAM" id="SignalP"/>
    </source>
</evidence>
<dbReference type="EMBL" id="FPBO01000044">
    <property type="protein sequence ID" value="SFV14966.1"/>
    <property type="molecule type" value="Genomic_DNA"/>
</dbReference>
<evidence type="ECO:0000256" key="4">
    <source>
        <dbReference type="PROSITE-ProRule" id="PRU00433"/>
    </source>
</evidence>
<dbReference type="Pfam" id="PF00034">
    <property type="entry name" value="Cytochrom_C"/>
    <property type="match status" value="1"/>
</dbReference>
<evidence type="ECO:0000256" key="1">
    <source>
        <dbReference type="ARBA" id="ARBA00022617"/>
    </source>
</evidence>
<protein>
    <submittedName>
        <fullName evidence="7">Nitrite reductase (NO-forming)/cytochrome c oxidase subunit 2</fullName>
    </submittedName>
</protein>
<sequence length="151" mass="15537">MKAVFNIAAASLALAAGAAQAQAGQQQTQGAQVYQSSCAMCHQDQAQGAAGLAPALKGSQWDKLAKARAYAPGVLLAGMHGPISTDEGTFNGVMPTQNRLSDEEIAAVSTYLLREVNGQQGAVTVAEVAALRAKPASVSELRAMRKQALAK</sequence>
<accession>A0A1I7LZ82</accession>
<evidence type="ECO:0000313" key="7">
    <source>
        <dbReference type="EMBL" id="SFV14966.1"/>
    </source>
</evidence>
<evidence type="ECO:0000313" key="8">
    <source>
        <dbReference type="Proteomes" id="UP000199391"/>
    </source>
</evidence>
<reference evidence="8" key="1">
    <citation type="submission" date="2016-10" db="EMBL/GenBank/DDBJ databases">
        <authorList>
            <person name="Varghese N."/>
            <person name="Submissions S."/>
        </authorList>
    </citation>
    <scope>NUCLEOTIDE SEQUENCE [LARGE SCALE GENOMIC DNA]</scope>
    <source>
        <strain evidence="8">CGMCC 1.11014</strain>
    </source>
</reference>
<keyword evidence="1 4" id="KW-0349">Heme</keyword>
<dbReference type="InterPro" id="IPR051459">
    <property type="entry name" value="Cytochrome_c-type_DH"/>
</dbReference>
<dbReference type="GO" id="GO:0009055">
    <property type="term" value="F:electron transfer activity"/>
    <property type="evidence" value="ECO:0007669"/>
    <property type="project" value="InterPro"/>
</dbReference>
<gene>
    <name evidence="7" type="ORF">SAMN05216552_104416</name>
</gene>
<feature type="signal peptide" evidence="5">
    <location>
        <begin position="1"/>
        <end position="21"/>
    </location>
</feature>
<dbReference type="PROSITE" id="PS51007">
    <property type="entry name" value="CYTC"/>
    <property type="match status" value="1"/>
</dbReference>
<dbReference type="PANTHER" id="PTHR35008:SF8">
    <property type="entry name" value="ALCOHOL DEHYDROGENASE CYTOCHROME C SUBUNIT"/>
    <property type="match status" value="1"/>
</dbReference>
<evidence type="ECO:0000259" key="6">
    <source>
        <dbReference type="PROSITE" id="PS51007"/>
    </source>
</evidence>
<keyword evidence="5" id="KW-0732">Signal</keyword>